<gene>
    <name evidence="1" type="ORF">TPAB3V08_LOCUS2102</name>
</gene>
<protein>
    <submittedName>
        <fullName evidence="1">Uncharacterized protein</fullName>
    </submittedName>
</protein>
<accession>A0ABN7NH16</accession>
<keyword evidence="2" id="KW-1185">Reference proteome</keyword>
<dbReference type="Proteomes" id="UP001153148">
    <property type="component" value="Unassembled WGS sequence"/>
</dbReference>
<evidence type="ECO:0000313" key="2">
    <source>
        <dbReference type="Proteomes" id="UP001153148"/>
    </source>
</evidence>
<proteinExistence type="predicted"/>
<reference evidence="1" key="1">
    <citation type="submission" date="2021-03" db="EMBL/GenBank/DDBJ databases">
        <authorList>
            <person name="Tran Van P."/>
        </authorList>
    </citation>
    <scope>NUCLEOTIDE SEQUENCE</scope>
</reference>
<organism evidence="1 2">
    <name type="scientific">Timema podura</name>
    <name type="common">Walking stick</name>
    <dbReference type="NCBI Taxonomy" id="61482"/>
    <lineage>
        <taxon>Eukaryota</taxon>
        <taxon>Metazoa</taxon>
        <taxon>Ecdysozoa</taxon>
        <taxon>Arthropoda</taxon>
        <taxon>Hexapoda</taxon>
        <taxon>Insecta</taxon>
        <taxon>Pterygota</taxon>
        <taxon>Neoptera</taxon>
        <taxon>Polyneoptera</taxon>
        <taxon>Phasmatodea</taxon>
        <taxon>Timematodea</taxon>
        <taxon>Timematoidea</taxon>
        <taxon>Timematidae</taxon>
        <taxon>Timema</taxon>
    </lineage>
</organism>
<comment type="caution">
    <text evidence="1">The sequence shown here is derived from an EMBL/GenBank/DDBJ whole genome shotgun (WGS) entry which is preliminary data.</text>
</comment>
<sequence>MEHGATLGANGSCAFEKCDCQINKIIHLVPQGYKSRAANANKAKTYIFLTRLPAKTMVHQPTNSAPEASFKVAEFIAKNTKPHVIGGNVTGPACQEAALQTQGRVKGSLPFEESVAVIDLKCV</sequence>
<name>A0ABN7NH16_TIMPD</name>
<evidence type="ECO:0000313" key="1">
    <source>
        <dbReference type="EMBL" id="CAG2055090.1"/>
    </source>
</evidence>
<dbReference type="EMBL" id="CAJPIN010002075">
    <property type="protein sequence ID" value="CAG2055090.1"/>
    <property type="molecule type" value="Genomic_DNA"/>
</dbReference>